<sequence length="96" mass="9683">MREAPGGRRAKRVGALHGIGNVLVLVLVLFAGSWLLRTGTDWVPTVPALVLSFAGVLVGGVAGWLGGELVDRLGVGVDEGANVNAPSSLSGGPATR</sequence>
<evidence type="ECO:0000313" key="3">
    <source>
        <dbReference type="EMBL" id="SBO94140.1"/>
    </source>
</evidence>
<accession>A0A1M4E5R3</accession>
<dbReference type="InterPro" id="IPR019251">
    <property type="entry name" value="DUF2231_TM"/>
</dbReference>
<organism evidence="3">
    <name type="scientific">Nonomuraea gerenzanensis</name>
    <dbReference type="NCBI Taxonomy" id="93944"/>
    <lineage>
        <taxon>Bacteria</taxon>
        <taxon>Bacillati</taxon>
        <taxon>Actinomycetota</taxon>
        <taxon>Actinomycetes</taxon>
        <taxon>Streptosporangiales</taxon>
        <taxon>Streptosporangiaceae</taxon>
        <taxon>Nonomuraea</taxon>
    </lineage>
</organism>
<dbReference type="Pfam" id="PF09990">
    <property type="entry name" value="DUF2231"/>
    <property type="match status" value="1"/>
</dbReference>
<keyword evidence="1" id="KW-1133">Transmembrane helix</keyword>
<evidence type="ECO:0000256" key="1">
    <source>
        <dbReference type="SAM" id="Phobius"/>
    </source>
</evidence>
<evidence type="ECO:0000259" key="2">
    <source>
        <dbReference type="Pfam" id="PF09990"/>
    </source>
</evidence>
<dbReference type="RefSeq" id="WP_225273288.1">
    <property type="nucleotide sequence ID" value="NZ_CP084058.1"/>
</dbReference>
<name>A0A1M4E5R3_9ACTN</name>
<gene>
    <name evidence="3" type="ORF">BN4615_P3656</name>
</gene>
<feature type="transmembrane region" description="Helical" evidence="1">
    <location>
        <begin position="42"/>
        <end position="65"/>
    </location>
</feature>
<dbReference type="AlphaFoldDB" id="A0A1M4E5R3"/>
<reference evidence="3" key="1">
    <citation type="submission" date="2016-04" db="EMBL/GenBank/DDBJ databases">
        <authorList>
            <person name="Evans L.H."/>
            <person name="Alamgir A."/>
            <person name="Owens N."/>
            <person name="Weber N.D."/>
            <person name="Virtaneva K."/>
            <person name="Barbian K."/>
            <person name="Babar A."/>
            <person name="Rosenke K."/>
        </authorList>
    </citation>
    <scope>NUCLEOTIDE SEQUENCE</scope>
    <source>
        <strain evidence="3">Nono1</strain>
    </source>
</reference>
<protein>
    <submittedName>
        <fullName evidence="3">Gll3326 protein</fullName>
    </submittedName>
</protein>
<dbReference type="EMBL" id="LT559118">
    <property type="protein sequence ID" value="SBO94140.1"/>
    <property type="molecule type" value="Genomic_DNA"/>
</dbReference>
<feature type="domain" description="DUF2231" evidence="2">
    <location>
        <begin position="6"/>
        <end position="78"/>
    </location>
</feature>
<keyword evidence="1" id="KW-0812">Transmembrane</keyword>
<feature type="transmembrane region" description="Helical" evidence="1">
    <location>
        <begin position="12"/>
        <end position="36"/>
    </location>
</feature>
<keyword evidence="1" id="KW-0472">Membrane</keyword>
<proteinExistence type="predicted"/>